<dbReference type="PIRSF" id="PIRSF002816">
    <property type="entry name" value="AraF"/>
    <property type="match status" value="1"/>
</dbReference>
<dbReference type="PANTHER" id="PTHR30036">
    <property type="entry name" value="D-XYLOSE-BINDING PERIPLASMIC PROTEIN"/>
    <property type="match status" value="1"/>
</dbReference>
<dbReference type="AlphaFoldDB" id="A0A2G6KA00"/>
<dbReference type="Gene3D" id="3.40.50.2300">
    <property type="match status" value="2"/>
</dbReference>
<sequence length="332" mass="35865">MNISTLKMFAVTCLLVVVVFFVSYADEVGADETKTFAIMVKRADEPWFQVEAKGFEHRAEELGVKALVMDNKMDPNVCLTNVDTAIAQGVSGIAIVIPDQKMSKAVLAKANAAGIPMLAIDDVLIDQNGTPIAPYVGMDTKDIGYQVGTWLAEQLNSAGWLHELEKKVGIAAMTFDTLSVCKDRTDNSRKALLEQAEGLNADMFYPIHYKNTDAVGSFEAMQSLLTQHPDVTHWLIYACNDEGVVGAVRALEQAGKDGGAIGCGLGAGLAKGEFEKTTETAFKASIYLDSAKHGAIGLEHLYNFVTSGTEIPMNTTVPGTIVTRENYQDVMK</sequence>
<evidence type="ECO:0000313" key="4">
    <source>
        <dbReference type="Proteomes" id="UP000230821"/>
    </source>
</evidence>
<comment type="subcellular location">
    <subcellularLocation>
        <location evidence="1">Cell envelope</location>
    </subcellularLocation>
</comment>
<dbReference type="GO" id="GO:0030246">
    <property type="term" value="F:carbohydrate binding"/>
    <property type="evidence" value="ECO:0007669"/>
    <property type="project" value="TreeGrafter"/>
</dbReference>
<proteinExistence type="predicted"/>
<dbReference type="Pfam" id="PF13407">
    <property type="entry name" value="Peripla_BP_4"/>
    <property type="match status" value="1"/>
</dbReference>
<comment type="caution">
    <text evidence="3">The sequence shown here is derived from an EMBL/GenBank/DDBJ whole genome shotgun (WGS) entry which is preliminary data.</text>
</comment>
<dbReference type="InterPro" id="IPR026266">
    <property type="entry name" value="AraF"/>
</dbReference>
<dbReference type="InterPro" id="IPR025997">
    <property type="entry name" value="SBP_2_dom"/>
</dbReference>
<organism evidence="3 4">
    <name type="scientific">candidate division KSB3 bacterium</name>
    <dbReference type="NCBI Taxonomy" id="2044937"/>
    <lineage>
        <taxon>Bacteria</taxon>
        <taxon>candidate division KSB3</taxon>
    </lineage>
</organism>
<gene>
    <name evidence="3" type="ORF">CSA56_15040</name>
</gene>
<feature type="domain" description="Periplasmic binding protein" evidence="2">
    <location>
        <begin position="36"/>
        <end position="304"/>
    </location>
</feature>
<evidence type="ECO:0000256" key="1">
    <source>
        <dbReference type="ARBA" id="ARBA00004196"/>
    </source>
</evidence>
<reference evidence="3 4" key="1">
    <citation type="submission" date="2017-10" db="EMBL/GenBank/DDBJ databases">
        <title>Novel microbial diversity and functional potential in the marine mammal oral microbiome.</title>
        <authorList>
            <person name="Dudek N.K."/>
            <person name="Sun C.L."/>
            <person name="Burstein D."/>
            <person name="Kantor R.S."/>
            <person name="Aliaga Goltsman D.S."/>
            <person name="Bik E.M."/>
            <person name="Thomas B.C."/>
            <person name="Banfield J.F."/>
            <person name="Relman D.A."/>
        </authorList>
    </citation>
    <scope>NUCLEOTIDE SEQUENCE [LARGE SCALE GENOMIC DNA]</scope>
    <source>
        <strain evidence="3">DOLJORAL78_47_16</strain>
    </source>
</reference>
<dbReference type="GO" id="GO:0030288">
    <property type="term" value="C:outer membrane-bounded periplasmic space"/>
    <property type="evidence" value="ECO:0007669"/>
    <property type="project" value="TreeGrafter"/>
</dbReference>
<protein>
    <recommendedName>
        <fullName evidence="2">Periplasmic binding protein domain-containing protein</fullName>
    </recommendedName>
</protein>
<evidence type="ECO:0000313" key="3">
    <source>
        <dbReference type="EMBL" id="PIE32518.1"/>
    </source>
</evidence>
<dbReference type="Proteomes" id="UP000230821">
    <property type="component" value="Unassembled WGS sequence"/>
</dbReference>
<dbReference type="InterPro" id="IPR028082">
    <property type="entry name" value="Peripla_BP_I"/>
</dbReference>
<evidence type="ECO:0000259" key="2">
    <source>
        <dbReference type="Pfam" id="PF13407"/>
    </source>
</evidence>
<dbReference type="PANTHER" id="PTHR30036:SF6">
    <property type="entry name" value="L-ARABINOSE-BINDING PERIPLASMIC PROTEIN"/>
    <property type="match status" value="1"/>
</dbReference>
<name>A0A2G6KA00_9BACT</name>
<dbReference type="CDD" id="cd01540">
    <property type="entry name" value="PBP1_arabinose_binding"/>
    <property type="match status" value="1"/>
</dbReference>
<dbReference type="EMBL" id="PDSK01000112">
    <property type="protein sequence ID" value="PIE32518.1"/>
    <property type="molecule type" value="Genomic_DNA"/>
</dbReference>
<dbReference type="SUPFAM" id="SSF53822">
    <property type="entry name" value="Periplasmic binding protein-like I"/>
    <property type="match status" value="1"/>
</dbReference>
<accession>A0A2G6KA00</accession>
<dbReference type="InterPro" id="IPR050555">
    <property type="entry name" value="Bact_Solute-Bind_Prot2"/>
</dbReference>
<dbReference type="GO" id="GO:0042882">
    <property type="term" value="P:L-arabinose transmembrane transport"/>
    <property type="evidence" value="ECO:0007669"/>
    <property type="project" value="InterPro"/>
</dbReference>